<name>A0ABZ1AVG6_9ACTN</name>
<evidence type="ECO:0000313" key="2">
    <source>
        <dbReference type="EMBL" id="WRL62527.1"/>
    </source>
</evidence>
<accession>A0ABZ1AVG6</accession>
<dbReference type="Proteomes" id="UP001324287">
    <property type="component" value="Chromosome"/>
</dbReference>
<reference evidence="2 3" key="1">
    <citation type="submission" date="2023-12" db="EMBL/GenBank/DDBJ databases">
        <title>Blastococcus brunescens sp. nov., an actonobacterium isolated from sandstone collected in sahara desert.</title>
        <authorList>
            <person name="Gtari M."/>
            <person name="Ghodhbane F."/>
        </authorList>
    </citation>
    <scope>NUCLEOTIDE SEQUENCE [LARGE SCALE GENOMIC DNA]</scope>
    <source>
        <strain evidence="2 3">BMG 8361</strain>
    </source>
</reference>
<dbReference type="Gene3D" id="3.40.630.30">
    <property type="match status" value="1"/>
</dbReference>
<proteinExistence type="predicted"/>
<evidence type="ECO:0000259" key="1">
    <source>
        <dbReference type="PROSITE" id="PS51186"/>
    </source>
</evidence>
<keyword evidence="3" id="KW-1185">Reference proteome</keyword>
<organism evidence="2 3">
    <name type="scientific">Blastococcus brunescens</name>
    <dbReference type="NCBI Taxonomy" id="1564165"/>
    <lineage>
        <taxon>Bacteria</taxon>
        <taxon>Bacillati</taxon>
        <taxon>Actinomycetota</taxon>
        <taxon>Actinomycetes</taxon>
        <taxon>Geodermatophilales</taxon>
        <taxon>Geodermatophilaceae</taxon>
        <taxon>Blastococcus</taxon>
    </lineage>
</organism>
<dbReference type="EMBL" id="CP141261">
    <property type="protein sequence ID" value="WRL62527.1"/>
    <property type="molecule type" value="Genomic_DNA"/>
</dbReference>
<dbReference type="InterPro" id="IPR016181">
    <property type="entry name" value="Acyl_CoA_acyltransferase"/>
</dbReference>
<evidence type="ECO:0000313" key="3">
    <source>
        <dbReference type="Proteomes" id="UP001324287"/>
    </source>
</evidence>
<dbReference type="InterPro" id="IPR000182">
    <property type="entry name" value="GNAT_dom"/>
</dbReference>
<dbReference type="RefSeq" id="WP_324273881.1">
    <property type="nucleotide sequence ID" value="NZ_CP141261.1"/>
</dbReference>
<dbReference type="PROSITE" id="PS51186">
    <property type="entry name" value="GNAT"/>
    <property type="match status" value="1"/>
</dbReference>
<gene>
    <name evidence="2" type="ORF">U6N30_21400</name>
</gene>
<dbReference type="SUPFAM" id="SSF55729">
    <property type="entry name" value="Acyl-CoA N-acyltransferases (Nat)"/>
    <property type="match status" value="1"/>
</dbReference>
<sequence>MPHSRDNNRLVLTEPVDAATIASVAAEVAGNAGWPHQAVALLWPGAAEVAGALARSGWEVEELLLMARRPGALPGAEGAAVVDQREVHPLWDRSWRRDLAELGERLDDVVAQLIGREQLNDRVVSVSDVVVREEGRVVAAGQLRVDGATAAVDSVLTEPDSRGRGHGDAVLALCLDLAGRAGCDLVVLEAAADDWPRHWYARRGFEAIGSTWSVDRPA</sequence>
<protein>
    <submittedName>
        <fullName evidence="2">GNAT family N-acetyltransferase</fullName>
    </submittedName>
</protein>
<dbReference type="Pfam" id="PF00583">
    <property type="entry name" value="Acetyltransf_1"/>
    <property type="match status" value="1"/>
</dbReference>
<feature type="domain" description="N-acetyltransferase" evidence="1">
    <location>
        <begin position="82"/>
        <end position="218"/>
    </location>
</feature>